<reference evidence="2 3" key="1">
    <citation type="journal article" date="2024" name="J Genomics">
        <title>Draft genome sequencing and assembly of Favolaschia claudopus CIRM-BRFM 2984 isolated from oak limbs.</title>
        <authorList>
            <person name="Navarro D."/>
            <person name="Drula E."/>
            <person name="Chaduli D."/>
            <person name="Cazenave R."/>
            <person name="Ahrendt S."/>
            <person name="Wang J."/>
            <person name="Lipzen A."/>
            <person name="Daum C."/>
            <person name="Barry K."/>
            <person name="Grigoriev I.V."/>
            <person name="Favel A."/>
            <person name="Rosso M.N."/>
            <person name="Martin F."/>
        </authorList>
    </citation>
    <scope>NUCLEOTIDE SEQUENCE [LARGE SCALE GENOMIC DNA]</scope>
    <source>
        <strain evidence="2 3">CIRM-BRFM 2984</strain>
    </source>
</reference>
<name>A0AAW0A0J1_9AGAR</name>
<accession>A0AAW0A0J1</accession>
<dbReference type="PANTHER" id="PTHR42815:SF2">
    <property type="entry name" value="FAD-BINDING, PUTATIVE (AFU_ORTHOLOGUE AFUA_6G07600)-RELATED"/>
    <property type="match status" value="1"/>
</dbReference>
<dbReference type="InterPro" id="IPR001433">
    <property type="entry name" value="OxRdtase_FAD/NAD-bd"/>
</dbReference>
<dbReference type="SUPFAM" id="SSF50475">
    <property type="entry name" value="FMN-binding split barrel"/>
    <property type="match status" value="1"/>
</dbReference>
<organism evidence="2 3">
    <name type="scientific">Favolaschia claudopus</name>
    <dbReference type="NCBI Taxonomy" id="2862362"/>
    <lineage>
        <taxon>Eukaryota</taxon>
        <taxon>Fungi</taxon>
        <taxon>Dikarya</taxon>
        <taxon>Basidiomycota</taxon>
        <taxon>Agaricomycotina</taxon>
        <taxon>Agaricomycetes</taxon>
        <taxon>Agaricomycetidae</taxon>
        <taxon>Agaricales</taxon>
        <taxon>Marasmiineae</taxon>
        <taxon>Mycenaceae</taxon>
        <taxon>Favolaschia</taxon>
    </lineage>
</organism>
<feature type="domain" description="Oxidoreductase FAD/NAD(P)-binding" evidence="1">
    <location>
        <begin position="525"/>
        <end position="643"/>
    </location>
</feature>
<evidence type="ECO:0000313" key="3">
    <source>
        <dbReference type="Proteomes" id="UP001362999"/>
    </source>
</evidence>
<dbReference type="SUPFAM" id="SSF52343">
    <property type="entry name" value="Ferredoxin reductase-like, C-terminal NADP-linked domain"/>
    <property type="match status" value="1"/>
</dbReference>
<dbReference type="Proteomes" id="UP001362999">
    <property type="component" value="Unassembled WGS sequence"/>
</dbReference>
<dbReference type="EMBL" id="JAWWNJ010000095">
    <property type="protein sequence ID" value="KAK6996999.1"/>
    <property type="molecule type" value="Genomic_DNA"/>
</dbReference>
<dbReference type="GO" id="GO:0016491">
    <property type="term" value="F:oxidoreductase activity"/>
    <property type="evidence" value="ECO:0007669"/>
    <property type="project" value="InterPro"/>
</dbReference>
<comment type="caution">
    <text evidence="2">The sequence shown here is derived from an EMBL/GenBank/DDBJ whole genome shotgun (WGS) entry which is preliminary data.</text>
</comment>
<sequence length="664" mass="72494">MALNGWHRGENEIHRKLNTIDDFTVARLYLSIDGDLPGDHAHFHCNNLPFLPVTTLDETGRPWGSILAGKEGRPGFITRGPRYSTLRVDAILWDGEPLLENSKLFKKEDQTMLLAGIGIEFGTRRRNKFAGIVSQLKQEDERGMQLDVSVNEAIGNCPKYINIRDLVPHPDTNPSIALQKSELSLKDRLPEEVIAFITASDTVFLGTTYKAFDRDALQFPSHLGMNQRGGRPGFMRVVPSDGRTVVLPDFSGNRFMTSLGNIEATPLASLTFIDFETGDILYLTGHAENLVGADALKLMPFQKTLTTVYVTGYTLVRDALPVRQRQGTSPERSPYSPPIRLLAEESPTSSLLNTSDKATALLTRIDLHAPSIATFTFESSVDLHITPGQAVIMDMSSLVGVPAYRHMAPGKPTSLNDDSIRTWTVSSSSSQSKTTRTFSLTMREKKGGAVTGPLFAIARKLAEVKPEILVDSRPLELRVGIVGVTGDFVLPSSQSASTSAISDADLGLMVPLAADGPPSKKMLWVAGGIGITPFLSMLKALSHADDAAIRWDIRFLLATREPEILVPLVADALSAANGSTANFDVSLEVFSTKEVPETDDLNARMKVRKHPGRMPLDFFQTGSEEVQGREVYLCGSPEFEKAALAALVRGGVVESVVKREGFEY</sequence>
<dbReference type="InterPro" id="IPR012349">
    <property type="entry name" value="Split_barrel_FMN-bd"/>
</dbReference>
<dbReference type="Pfam" id="PF00175">
    <property type="entry name" value="NAD_binding_1"/>
    <property type="match status" value="1"/>
</dbReference>
<evidence type="ECO:0000259" key="1">
    <source>
        <dbReference type="Pfam" id="PF00175"/>
    </source>
</evidence>
<gene>
    <name evidence="2" type="ORF">R3P38DRAFT_1951446</name>
</gene>
<dbReference type="Gene3D" id="3.40.50.80">
    <property type="entry name" value="Nucleotide-binding domain of ferredoxin-NADP reductase (FNR) module"/>
    <property type="match status" value="1"/>
</dbReference>
<proteinExistence type="predicted"/>
<protein>
    <submittedName>
        <fullName evidence="2">PNPOx domain-containing protein</fullName>
    </submittedName>
</protein>
<evidence type="ECO:0000313" key="2">
    <source>
        <dbReference type="EMBL" id="KAK6996999.1"/>
    </source>
</evidence>
<dbReference type="Gene3D" id="2.30.110.10">
    <property type="entry name" value="Electron Transport, Fmn-binding Protein, Chain A"/>
    <property type="match status" value="1"/>
</dbReference>
<keyword evidence="3" id="KW-1185">Reference proteome</keyword>
<dbReference type="PANTHER" id="PTHR42815">
    <property type="entry name" value="FAD-BINDING, PUTATIVE (AFU_ORTHOLOGUE AFUA_6G07600)-RELATED"/>
    <property type="match status" value="1"/>
</dbReference>
<dbReference type="InterPro" id="IPR039261">
    <property type="entry name" value="FNR_nucleotide-bd"/>
</dbReference>
<dbReference type="AlphaFoldDB" id="A0AAW0A0J1"/>